<organism evidence="2 3">
    <name type="scientific">Mycolicibacter terrae</name>
    <dbReference type="NCBI Taxonomy" id="1788"/>
    <lineage>
        <taxon>Bacteria</taxon>
        <taxon>Bacillati</taxon>
        <taxon>Actinomycetota</taxon>
        <taxon>Actinomycetes</taxon>
        <taxon>Mycobacteriales</taxon>
        <taxon>Mycobacteriaceae</taxon>
        <taxon>Mycolicibacter</taxon>
    </lineage>
</organism>
<reference evidence="2 3" key="1">
    <citation type="journal article" date="2019" name="Emerg. Microbes Infect.">
        <title>Comprehensive subspecies identification of 175 nontuberculous mycobacteria species based on 7547 genomic profiles.</title>
        <authorList>
            <person name="Matsumoto Y."/>
            <person name="Kinjo T."/>
            <person name="Motooka D."/>
            <person name="Nabeya D."/>
            <person name="Jung N."/>
            <person name="Uechi K."/>
            <person name="Horii T."/>
            <person name="Iida T."/>
            <person name="Fujita J."/>
            <person name="Nakamura S."/>
        </authorList>
    </citation>
    <scope>NUCLEOTIDE SEQUENCE [LARGE SCALE GENOMIC DNA]</scope>
    <source>
        <strain evidence="2 3">JCM 12143</strain>
    </source>
</reference>
<dbReference type="InterPro" id="IPR022002">
    <property type="entry name" value="ChsH2_Znr"/>
</dbReference>
<keyword evidence="3" id="KW-1185">Reference proteome</keyword>
<dbReference type="InterPro" id="IPR012340">
    <property type="entry name" value="NA-bd_OB-fold"/>
</dbReference>
<dbReference type="RefSeq" id="WP_085261491.1">
    <property type="nucleotide sequence ID" value="NZ_AP022564.1"/>
</dbReference>
<dbReference type="Pfam" id="PF12172">
    <property type="entry name" value="zf-ChsH2"/>
    <property type="match status" value="1"/>
</dbReference>
<accession>A0AAD1HT23</accession>
<sequence>MNPSFDPAILVTDGPTMHLISGLCPDCGAVAFPRRRHCPRCSAPTHEHPLPTVGVVRSYCRIALPLPGAEPPVTLVRVELSPQCTVQGVMDGAVDIGDRVALVPRQIDGTDNHTGFGFAGCAS</sequence>
<gene>
    <name evidence="2" type="ORF">MTER_03580</name>
</gene>
<evidence type="ECO:0000259" key="1">
    <source>
        <dbReference type="Pfam" id="PF12172"/>
    </source>
</evidence>
<name>A0AAD1HT23_9MYCO</name>
<feature type="domain" description="ChsH2 rubredoxin-like zinc ribbon" evidence="1">
    <location>
        <begin position="23"/>
        <end position="47"/>
    </location>
</feature>
<evidence type="ECO:0000313" key="2">
    <source>
        <dbReference type="EMBL" id="BBX20947.1"/>
    </source>
</evidence>
<proteinExistence type="predicted"/>
<protein>
    <recommendedName>
        <fullName evidence="1">ChsH2 rubredoxin-like zinc ribbon domain-containing protein</fullName>
    </recommendedName>
</protein>
<evidence type="ECO:0000313" key="3">
    <source>
        <dbReference type="Proteomes" id="UP000467636"/>
    </source>
</evidence>
<dbReference type="Proteomes" id="UP000467636">
    <property type="component" value="Chromosome"/>
</dbReference>
<dbReference type="AlphaFoldDB" id="A0AAD1HT23"/>
<dbReference type="SUPFAM" id="SSF50249">
    <property type="entry name" value="Nucleic acid-binding proteins"/>
    <property type="match status" value="1"/>
</dbReference>
<dbReference type="EMBL" id="AP022564">
    <property type="protein sequence ID" value="BBX20947.1"/>
    <property type="molecule type" value="Genomic_DNA"/>
</dbReference>